<comment type="cofactor">
    <cofactor evidence="12">
        <name>heme</name>
        <dbReference type="ChEBI" id="CHEBI:30413"/>
    </cofactor>
    <text evidence="12">The heme is bound between the two transmembrane subunits.</text>
</comment>
<comment type="similarity">
    <text evidence="3">Belongs to the cytochrome b560 family.</text>
</comment>
<evidence type="ECO:0000313" key="14">
    <source>
        <dbReference type="EMBL" id="KCZ82828.1"/>
    </source>
</evidence>
<proteinExistence type="inferred from homology"/>
<evidence type="ECO:0000256" key="3">
    <source>
        <dbReference type="ARBA" id="ARBA00007244"/>
    </source>
</evidence>
<name>A0A059F5T5_9PROT</name>
<organism evidence="14 15">
    <name type="scientific">Hyphomonas jannaschiana VP2</name>
    <dbReference type="NCBI Taxonomy" id="1280952"/>
    <lineage>
        <taxon>Bacteria</taxon>
        <taxon>Pseudomonadati</taxon>
        <taxon>Pseudomonadota</taxon>
        <taxon>Alphaproteobacteria</taxon>
        <taxon>Hyphomonadales</taxon>
        <taxon>Hyphomonadaceae</taxon>
        <taxon>Hyphomonas</taxon>
    </lineage>
</organism>
<evidence type="ECO:0000256" key="10">
    <source>
        <dbReference type="ARBA" id="ARBA00023136"/>
    </source>
</evidence>
<dbReference type="Pfam" id="PF01127">
    <property type="entry name" value="Sdh_cyt"/>
    <property type="match status" value="1"/>
</dbReference>
<evidence type="ECO:0000256" key="5">
    <source>
        <dbReference type="ARBA" id="ARBA00022617"/>
    </source>
</evidence>
<dbReference type="GO" id="GO:0006099">
    <property type="term" value="P:tricarboxylic acid cycle"/>
    <property type="evidence" value="ECO:0007669"/>
    <property type="project" value="InterPro"/>
</dbReference>
<keyword evidence="5 12" id="KW-0349">Heme</keyword>
<dbReference type="InterPro" id="IPR034804">
    <property type="entry name" value="SQR/QFR_C/D"/>
</dbReference>
<gene>
    <name evidence="14" type="ORF">HJA_17405</name>
</gene>
<protein>
    <recommendedName>
        <fullName evidence="4">Succinate dehydrogenase cytochrome b556 subunit</fullName>
    </recommendedName>
</protein>
<dbReference type="GO" id="GO:0016020">
    <property type="term" value="C:membrane"/>
    <property type="evidence" value="ECO:0007669"/>
    <property type="project" value="UniProtKB-SubCell"/>
</dbReference>
<comment type="subcellular location">
    <subcellularLocation>
        <location evidence="2">Membrane</location>
        <topology evidence="2">Multi-pass membrane protein</topology>
    </subcellularLocation>
</comment>
<keyword evidence="15" id="KW-1185">Reference proteome</keyword>
<evidence type="ECO:0000256" key="9">
    <source>
        <dbReference type="ARBA" id="ARBA00023004"/>
    </source>
</evidence>
<evidence type="ECO:0000256" key="1">
    <source>
        <dbReference type="ARBA" id="ARBA00004050"/>
    </source>
</evidence>
<keyword evidence="7 12" id="KW-0479">Metal-binding</keyword>
<dbReference type="PATRIC" id="fig|1280952.3.peg.3480"/>
<dbReference type="OrthoDB" id="9799441at2"/>
<comment type="subunit">
    <text evidence="11">Part of an enzyme complex containing four subunits: a flavoprotein, an iron-sulfur protein, plus two membrane-anchoring proteins, SdhC and SdhD. The complex can form homotrimers.</text>
</comment>
<feature type="transmembrane region" description="Helical" evidence="13">
    <location>
        <begin position="33"/>
        <end position="53"/>
    </location>
</feature>
<keyword evidence="6 13" id="KW-0812">Transmembrane</keyword>
<evidence type="ECO:0000256" key="11">
    <source>
        <dbReference type="ARBA" id="ARBA00025912"/>
    </source>
</evidence>
<accession>A0A059F5T5</accession>
<keyword evidence="8 13" id="KW-1133">Transmembrane helix</keyword>
<comment type="caution">
    <text evidence="14">The sequence shown here is derived from an EMBL/GenBank/DDBJ whole genome shotgun (WGS) entry which is preliminary data.</text>
</comment>
<dbReference type="EMBL" id="ARYJ01000022">
    <property type="protein sequence ID" value="KCZ82828.1"/>
    <property type="molecule type" value="Genomic_DNA"/>
</dbReference>
<dbReference type="CDD" id="cd03499">
    <property type="entry name" value="SQR_TypeC_SdhC"/>
    <property type="match status" value="1"/>
</dbReference>
<evidence type="ECO:0000256" key="12">
    <source>
        <dbReference type="PIRSR" id="PIRSR000178-1"/>
    </source>
</evidence>
<dbReference type="SUPFAM" id="SSF81343">
    <property type="entry name" value="Fumarate reductase respiratory complex transmembrane subunits"/>
    <property type="match status" value="1"/>
</dbReference>
<dbReference type="Proteomes" id="UP000024816">
    <property type="component" value="Unassembled WGS sequence"/>
</dbReference>
<comment type="function">
    <text evidence="1">Membrane-anchoring subunit of succinate dehydrogenase (SDH).</text>
</comment>
<feature type="transmembrane region" description="Helical" evidence="13">
    <location>
        <begin position="107"/>
        <end position="129"/>
    </location>
</feature>
<keyword evidence="9 12" id="KW-0408">Iron</keyword>
<evidence type="ECO:0000256" key="8">
    <source>
        <dbReference type="ARBA" id="ARBA00022989"/>
    </source>
</evidence>
<evidence type="ECO:0000256" key="6">
    <source>
        <dbReference type="ARBA" id="ARBA00022692"/>
    </source>
</evidence>
<evidence type="ECO:0000256" key="7">
    <source>
        <dbReference type="ARBA" id="ARBA00022723"/>
    </source>
</evidence>
<dbReference type="STRING" id="1280952.HJA_17405"/>
<dbReference type="GO" id="GO:0009055">
    <property type="term" value="F:electron transfer activity"/>
    <property type="evidence" value="ECO:0007669"/>
    <property type="project" value="InterPro"/>
</dbReference>
<evidence type="ECO:0000256" key="4">
    <source>
        <dbReference type="ARBA" id="ARBA00020076"/>
    </source>
</evidence>
<dbReference type="GO" id="GO:0046872">
    <property type="term" value="F:metal ion binding"/>
    <property type="evidence" value="ECO:0007669"/>
    <property type="project" value="UniProtKB-KW"/>
</dbReference>
<reference evidence="14 15" key="1">
    <citation type="journal article" date="2014" name="Antonie Van Leeuwenhoek">
        <title>Hyphomonas beringensis sp. nov. and Hyphomonas chukchiensis sp. nov., isolated from surface seawater of the Bering Sea and Chukchi Sea.</title>
        <authorList>
            <person name="Li C."/>
            <person name="Lai Q."/>
            <person name="Li G."/>
            <person name="Dong C."/>
            <person name="Wang J."/>
            <person name="Liao Y."/>
            <person name="Shao Z."/>
        </authorList>
    </citation>
    <scope>NUCLEOTIDE SEQUENCE [LARGE SCALE GENOMIC DNA]</scope>
    <source>
        <strain evidence="14 15">VP2</strain>
    </source>
</reference>
<dbReference type="InterPro" id="IPR018495">
    <property type="entry name" value="Succ_DH_cyt_bsu_CS"/>
</dbReference>
<dbReference type="eggNOG" id="COG2009">
    <property type="taxonomic scope" value="Bacteria"/>
</dbReference>
<dbReference type="PANTHER" id="PTHR10978:SF5">
    <property type="entry name" value="SUCCINATE DEHYDROGENASE CYTOCHROME B560 SUBUNIT, MITOCHONDRIAL"/>
    <property type="match status" value="1"/>
</dbReference>
<dbReference type="Gene3D" id="1.20.1300.10">
    <property type="entry name" value="Fumarate reductase/succinate dehydrogenase, transmembrane subunit"/>
    <property type="match status" value="1"/>
</dbReference>
<dbReference type="InterPro" id="IPR000701">
    <property type="entry name" value="SuccDH_FuR_B_TM-su"/>
</dbReference>
<dbReference type="NCBIfam" id="TIGR02970">
    <property type="entry name" value="succ_dehyd_cytB"/>
    <property type="match status" value="1"/>
</dbReference>
<dbReference type="RefSeq" id="WP_035584974.1">
    <property type="nucleotide sequence ID" value="NZ_ARYJ01000022.1"/>
</dbReference>
<evidence type="ECO:0000256" key="2">
    <source>
        <dbReference type="ARBA" id="ARBA00004141"/>
    </source>
</evidence>
<feature type="transmembrane region" description="Helical" evidence="13">
    <location>
        <begin position="65"/>
        <end position="87"/>
    </location>
</feature>
<evidence type="ECO:0000256" key="13">
    <source>
        <dbReference type="SAM" id="Phobius"/>
    </source>
</evidence>
<dbReference type="AlphaFoldDB" id="A0A059F5T5"/>
<keyword evidence="10 13" id="KW-0472">Membrane</keyword>
<sequence length="132" mass="13957">MSGSSGADARPLSPHLQVWRPHVTMAASITHRITGVALYFGTFLIAGWIIALATGADCYGAIEGILFSWVGSVILYLWAVAVLFHLVNGIRHLLWDGPNIGFDPGKASAVSVFNYAFAILGAAAIWFAAAGL</sequence>
<feature type="binding site" description="axial binding residue" evidence="12">
    <location>
        <position position="85"/>
    </location>
    <ligand>
        <name>heme</name>
        <dbReference type="ChEBI" id="CHEBI:30413"/>
        <note>ligand shared with second transmembrane subunit</note>
    </ligand>
    <ligandPart>
        <name>Fe</name>
        <dbReference type="ChEBI" id="CHEBI:18248"/>
    </ligandPart>
</feature>
<dbReference type="InterPro" id="IPR014314">
    <property type="entry name" value="Succ_DH_cytb556"/>
</dbReference>
<evidence type="ECO:0000313" key="15">
    <source>
        <dbReference type="Proteomes" id="UP000024816"/>
    </source>
</evidence>
<dbReference type="PIRSF" id="PIRSF000178">
    <property type="entry name" value="SDH_cyt_b560"/>
    <property type="match status" value="1"/>
</dbReference>
<dbReference type="PANTHER" id="PTHR10978">
    <property type="entry name" value="SUCCINATE DEHYDROGENASE CYTOCHROME B560 SUBUNIT"/>
    <property type="match status" value="1"/>
</dbReference>
<dbReference type="PROSITE" id="PS01000">
    <property type="entry name" value="SDH_CYT_1"/>
    <property type="match status" value="1"/>
</dbReference>